<comment type="caution">
    <text evidence="14">The sequence shown here is derived from an EMBL/GenBank/DDBJ whole genome shotgun (WGS) entry which is preliminary data.</text>
</comment>
<dbReference type="GO" id="GO:0005524">
    <property type="term" value="F:ATP binding"/>
    <property type="evidence" value="ECO:0007669"/>
    <property type="project" value="UniProtKB-KW"/>
</dbReference>
<dbReference type="AlphaFoldDB" id="A0A2P8DXC0"/>
<evidence type="ECO:0000256" key="2">
    <source>
        <dbReference type="ARBA" id="ARBA00012513"/>
    </source>
</evidence>
<dbReference type="SMART" id="SM00090">
    <property type="entry name" value="RIO"/>
    <property type="match status" value="1"/>
</dbReference>
<feature type="domain" description="RIO kinase" evidence="13">
    <location>
        <begin position="64"/>
        <end position="312"/>
    </location>
</feature>
<keyword evidence="5" id="KW-0479">Metal-binding</keyword>
<keyword evidence="3" id="KW-0723">Serine/threonine-protein kinase</keyword>
<comment type="catalytic activity">
    <reaction evidence="11">
        <text>L-seryl-[protein] + ATP = O-phospho-L-seryl-[protein] + ADP + H(+)</text>
        <dbReference type="Rhea" id="RHEA:17989"/>
        <dbReference type="Rhea" id="RHEA-COMP:9863"/>
        <dbReference type="Rhea" id="RHEA-COMP:11604"/>
        <dbReference type="ChEBI" id="CHEBI:15378"/>
        <dbReference type="ChEBI" id="CHEBI:29999"/>
        <dbReference type="ChEBI" id="CHEBI:30616"/>
        <dbReference type="ChEBI" id="CHEBI:83421"/>
        <dbReference type="ChEBI" id="CHEBI:456216"/>
        <dbReference type="EC" id="2.7.11.1"/>
    </reaction>
</comment>
<evidence type="ECO:0000313" key="14">
    <source>
        <dbReference type="EMBL" id="PSL01864.1"/>
    </source>
</evidence>
<dbReference type="InterPro" id="IPR051272">
    <property type="entry name" value="RIO-type_Ser/Thr_kinase"/>
</dbReference>
<evidence type="ECO:0000256" key="9">
    <source>
        <dbReference type="ARBA" id="ARBA00022842"/>
    </source>
</evidence>
<evidence type="ECO:0000256" key="7">
    <source>
        <dbReference type="ARBA" id="ARBA00022777"/>
    </source>
</evidence>
<evidence type="ECO:0000313" key="15">
    <source>
        <dbReference type="Proteomes" id="UP000243528"/>
    </source>
</evidence>
<accession>A0A2P8DXC0</accession>
<protein>
    <recommendedName>
        <fullName evidence="2">non-specific serine/threonine protein kinase</fullName>
        <ecNumber evidence="2">2.7.11.1</ecNumber>
    </recommendedName>
</protein>
<dbReference type="GO" id="GO:0046872">
    <property type="term" value="F:metal ion binding"/>
    <property type="evidence" value="ECO:0007669"/>
    <property type="project" value="UniProtKB-KW"/>
</dbReference>
<dbReference type="PANTHER" id="PTHR45723">
    <property type="entry name" value="SERINE/THREONINE-PROTEIN KINASE RIO1"/>
    <property type="match status" value="1"/>
</dbReference>
<dbReference type="InterPro" id="IPR018934">
    <property type="entry name" value="RIO_dom"/>
</dbReference>
<evidence type="ECO:0000256" key="5">
    <source>
        <dbReference type="ARBA" id="ARBA00022723"/>
    </source>
</evidence>
<keyword evidence="4" id="KW-0808">Transferase</keyword>
<evidence type="ECO:0000256" key="6">
    <source>
        <dbReference type="ARBA" id="ARBA00022741"/>
    </source>
</evidence>
<dbReference type="Pfam" id="PF01163">
    <property type="entry name" value="RIO1"/>
    <property type="match status" value="1"/>
</dbReference>
<evidence type="ECO:0000256" key="12">
    <source>
        <dbReference type="SAM" id="MobiDB-lite"/>
    </source>
</evidence>
<dbReference type="Proteomes" id="UP000243528">
    <property type="component" value="Unassembled WGS sequence"/>
</dbReference>
<keyword evidence="9" id="KW-0460">Magnesium</keyword>
<reference evidence="14 15" key="1">
    <citation type="submission" date="2018-03" db="EMBL/GenBank/DDBJ databases">
        <title>Genomic Encyclopedia of Archaeal and Bacterial Type Strains, Phase II (KMG-II): from individual species to whole genera.</title>
        <authorList>
            <person name="Goeker M."/>
        </authorList>
    </citation>
    <scope>NUCLEOTIDE SEQUENCE [LARGE SCALE GENOMIC DNA]</scope>
    <source>
        <strain evidence="14 15">DSM 45211</strain>
    </source>
</reference>
<dbReference type="Gene3D" id="3.30.200.20">
    <property type="entry name" value="Phosphorylase Kinase, domain 1"/>
    <property type="match status" value="1"/>
</dbReference>
<keyword evidence="7 14" id="KW-0418">Kinase</keyword>
<keyword evidence="15" id="KW-1185">Reference proteome</keyword>
<evidence type="ECO:0000256" key="3">
    <source>
        <dbReference type="ARBA" id="ARBA00022527"/>
    </source>
</evidence>
<evidence type="ECO:0000256" key="8">
    <source>
        <dbReference type="ARBA" id="ARBA00022840"/>
    </source>
</evidence>
<sequence>MHEQENFARIRRRGNRREDDTRYDLDAAFAEYAARFGQDTASEAVPHAASGAAPDDPPHGDRWSTWDHSTAGERGPLPRPEWVVTELAAVDTELGVLKTGKEADVFLVERGVPDTGPAVLMAAKRYRDPQHRMFHRDSGYLEGRQDKESRVNRAMAKRTAFGKEVIAGQWANAEFAALSRMWSGGVAVPYPVQIVGTELLMEFVGGDDGAAAPRLAQLRPSPPELTELWDQLRGNLSLMAREGLAHGDLSAYNILVHDGRLVIIDVPQIVDVIVNPNGPAYLERDVRNVGNWFVARGLDSGRVDELAADLLRDTRPR</sequence>
<organism evidence="14 15">
    <name type="scientific">Haloactinopolyspora alba</name>
    <dbReference type="NCBI Taxonomy" id="648780"/>
    <lineage>
        <taxon>Bacteria</taxon>
        <taxon>Bacillati</taxon>
        <taxon>Actinomycetota</taxon>
        <taxon>Actinomycetes</taxon>
        <taxon>Jiangellales</taxon>
        <taxon>Jiangellaceae</taxon>
        <taxon>Haloactinopolyspora</taxon>
    </lineage>
</organism>
<evidence type="ECO:0000259" key="13">
    <source>
        <dbReference type="SMART" id="SM00090"/>
    </source>
</evidence>
<evidence type="ECO:0000256" key="4">
    <source>
        <dbReference type="ARBA" id="ARBA00022679"/>
    </source>
</evidence>
<dbReference type="OrthoDB" id="9795258at2"/>
<evidence type="ECO:0000256" key="1">
    <source>
        <dbReference type="ARBA" id="ARBA00009196"/>
    </source>
</evidence>
<gene>
    <name evidence="14" type="ORF">CLV30_112103</name>
</gene>
<dbReference type="InterPro" id="IPR011009">
    <property type="entry name" value="Kinase-like_dom_sf"/>
</dbReference>
<feature type="region of interest" description="Disordered" evidence="12">
    <location>
        <begin position="39"/>
        <end position="78"/>
    </location>
</feature>
<dbReference type="EMBL" id="PYGE01000012">
    <property type="protein sequence ID" value="PSL01864.1"/>
    <property type="molecule type" value="Genomic_DNA"/>
</dbReference>
<dbReference type="SUPFAM" id="SSF56112">
    <property type="entry name" value="Protein kinase-like (PK-like)"/>
    <property type="match status" value="1"/>
</dbReference>
<dbReference type="RefSeq" id="WP_106538326.1">
    <property type="nucleotide sequence ID" value="NZ_PYGE01000012.1"/>
</dbReference>
<keyword evidence="6" id="KW-0547">Nucleotide-binding</keyword>
<evidence type="ECO:0000256" key="10">
    <source>
        <dbReference type="ARBA" id="ARBA00047899"/>
    </source>
</evidence>
<dbReference type="Gene3D" id="1.10.510.10">
    <property type="entry name" value="Transferase(Phosphotransferase) domain 1"/>
    <property type="match status" value="1"/>
</dbReference>
<feature type="compositionally biased region" description="Basic and acidic residues" evidence="12">
    <location>
        <begin position="56"/>
        <end position="65"/>
    </location>
</feature>
<dbReference type="EC" id="2.7.11.1" evidence="2"/>
<dbReference type="GO" id="GO:0004674">
    <property type="term" value="F:protein serine/threonine kinase activity"/>
    <property type="evidence" value="ECO:0007669"/>
    <property type="project" value="UniProtKB-KW"/>
</dbReference>
<keyword evidence="8" id="KW-0067">ATP-binding</keyword>
<evidence type="ECO:0000256" key="11">
    <source>
        <dbReference type="ARBA" id="ARBA00048679"/>
    </source>
</evidence>
<comment type="catalytic activity">
    <reaction evidence="10">
        <text>L-threonyl-[protein] + ATP = O-phospho-L-threonyl-[protein] + ADP + H(+)</text>
        <dbReference type="Rhea" id="RHEA:46608"/>
        <dbReference type="Rhea" id="RHEA-COMP:11060"/>
        <dbReference type="Rhea" id="RHEA-COMP:11605"/>
        <dbReference type="ChEBI" id="CHEBI:15378"/>
        <dbReference type="ChEBI" id="CHEBI:30013"/>
        <dbReference type="ChEBI" id="CHEBI:30616"/>
        <dbReference type="ChEBI" id="CHEBI:61977"/>
        <dbReference type="ChEBI" id="CHEBI:456216"/>
        <dbReference type="EC" id="2.7.11.1"/>
    </reaction>
</comment>
<comment type="similarity">
    <text evidence="1">Belongs to the protein kinase superfamily. RIO-type Ser/Thr kinase family.</text>
</comment>
<proteinExistence type="inferred from homology"/>
<dbReference type="InterPro" id="IPR000687">
    <property type="entry name" value="RIO_kinase"/>
</dbReference>
<name>A0A2P8DXC0_9ACTN</name>